<dbReference type="AlphaFoldDB" id="A0AB33IBF2"/>
<reference evidence="1 2" key="1">
    <citation type="journal article" date="2011" name="Microbiology">
        <title>Transcriptome response to different carbon sources in Acetobacter aceti.</title>
        <authorList>
            <person name="Sakurai K."/>
            <person name="Arai H."/>
            <person name="Ishii M."/>
            <person name="Igarashi Y."/>
        </authorList>
    </citation>
    <scope>NUCLEOTIDE SEQUENCE [LARGE SCALE GENOMIC DNA]</scope>
    <source>
        <strain evidence="1 2">NBRC 14818</strain>
    </source>
</reference>
<proteinExistence type="predicted"/>
<dbReference type="Proteomes" id="UP000516424">
    <property type="component" value="Chromosome"/>
</dbReference>
<dbReference type="RefSeq" id="WP_010666594.1">
    <property type="nucleotide sequence ID" value="NZ_AP023410.1"/>
</dbReference>
<gene>
    <name evidence="1" type="ORF">EMQ_0575</name>
</gene>
<evidence type="ECO:0000313" key="2">
    <source>
        <dbReference type="Proteomes" id="UP000516424"/>
    </source>
</evidence>
<sequence>MKPLSPELLAVAQSRVEQYLAQAYQKRGPYSPGWLSIRSIEKEIGVSRSMISRLIIRVQREREAQAASALRRKFGSEPLAVGLGIAIMCPNWRVAQISEASEVA</sequence>
<name>A0AB33IBF2_ACEAC</name>
<keyword evidence="2" id="KW-1185">Reference proteome</keyword>
<organism evidence="1 2">
    <name type="scientific">Acetobacter aceti NBRC 14818</name>
    <dbReference type="NCBI Taxonomy" id="887700"/>
    <lineage>
        <taxon>Bacteria</taxon>
        <taxon>Pseudomonadati</taxon>
        <taxon>Pseudomonadota</taxon>
        <taxon>Alphaproteobacteria</taxon>
        <taxon>Acetobacterales</taxon>
        <taxon>Acetobacteraceae</taxon>
        <taxon>Acetobacter</taxon>
        <taxon>Acetobacter subgen. Acetobacter</taxon>
    </lineage>
</organism>
<dbReference type="EMBL" id="AP023410">
    <property type="protein sequence ID" value="BCK74969.1"/>
    <property type="molecule type" value="Genomic_DNA"/>
</dbReference>
<evidence type="ECO:0000313" key="1">
    <source>
        <dbReference type="EMBL" id="BCK74969.1"/>
    </source>
</evidence>
<protein>
    <submittedName>
        <fullName evidence="1">Uncharacterized protein</fullName>
    </submittedName>
</protein>
<accession>A0AB33IBF2</accession>